<feature type="domain" description="Sec16 Sec23-binding" evidence="8">
    <location>
        <begin position="1429"/>
        <end position="1667"/>
    </location>
</feature>
<evidence type="ECO:0000259" key="9">
    <source>
        <dbReference type="Pfam" id="PF12932"/>
    </source>
</evidence>
<feature type="compositionally biased region" description="Low complexity" evidence="7">
    <location>
        <begin position="2028"/>
        <end position="2040"/>
    </location>
</feature>
<evidence type="ECO:0000256" key="5">
    <source>
        <dbReference type="ARBA" id="ARBA00022892"/>
    </source>
</evidence>
<dbReference type="GeneID" id="106154623"/>
<dbReference type="OrthoDB" id="8918678at2759"/>
<dbReference type="STRING" id="7574.A0A1S3HG74"/>
<feature type="compositionally biased region" description="Basic and acidic residues" evidence="7">
    <location>
        <begin position="273"/>
        <end position="288"/>
    </location>
</feature>
<reference evidence="11" key="1">
    <citation type="submission" date="2025-08" db="UniProtKB">
        <authorList>
            <consortium name="RefSeq"/>
        </authorList>
    </citation>
    <scope>IDENTIFICATION</scope>
    <source>
        <tissue evidence="11">Gonads</tissue>
    </source>
</reference>
<gene>
    <name evidence="11" type="primary">LOC106154623</name>
</gene>
<feature type="compositionally biased region" description="Polar residues" evidence="7">
    <location>
        <begin position="454"/>
        <end position="464"/>
    </location>
</feature>
<keyword evidence="3 6" id="KW-0813">Transport</keyword>
<feature type="compositionally biased region" description="Polar residues" evidence="7">
    <location>
        <begin position="66"/>
        <end position="80"/>
    </location>
</feature>
<feature type="region of interest" description="Disordered" evidence="7">
    <location>
        <begin position="524"/>
        <end position="697"/>
    </location>
</feature>
<feature type="domain" description="Sec16 central conserved" evidence="9">
    <location>
        <begin position="1249"/>
        <end position="1345"/>
    </location>
</feature>
<dbReference type="Pfam" id="PF12931">
    <property type="entry name" value="TPR_Sec16"/>
    <property type="match status" value="1"/>
</dbReference>
<keyword evidence="6" id="KW-0333">Golgi apparatus</keyword>
<proteinExistence type="inferred from homology"/>
<dbReference type="Pfam" id="PF12932">
    <property type="entry name" value="Sec16"/>
    <property type="match status" value="1"/>
</dbReference>
<feature type="region of interest" description="Disordered" evidence="7">
    <location>
        <begin position="380"/>
        <end position="511"/>
    </location>
</feature>
<dbReference type="GO" id="GO:0012507">
    <property type="term" value="C:ER to Golgi transport vesicle membrane"/>
    <property type="evidence" value="ECO:0007669"/>
    <property type="project" value="TreeGrafter"/>
</dbReference>
<dbReference type="CDD" id="cd09233">
    <property type="entry name" value="ACE1-Sec16-like"/>
    <property type="match status" value="1"/>
</dbReference>
<evidence type="ECO:0000256" key="2">
    <source>
        <dbReference type="ARBA" id="ARBA00005927"/>
    </source>
</evidence>
<feature type="compositionally biased region" description="Polar residues" evidence="7">
    <location>
        <begin position="793"/>
        <end position="805"/>
    </location>
</feature>
<dbReference type="GO" id="GO:0016192">
    <property type="term" value="P:vesicle-mediated transport"/>
    <property type="evidence" value="ECO:0007669"/>
    <property type="project" value="UniProtKB-KW"/>
</dbReference>
<dbReference type="GO" id="GO:0007030">
    <property type="term" value="P:Golgi organization"/>
    <property type="evidence" value="ECO:0007669"/>
    <property type="project" value="TreeGrafter"/>
</dbReference>
<feature type="compositionally biased region" description="Polar residues" evidence="7">
    <location>
        <begin position="821"/>
        <end position="833"/>
    </location>
</feature>
<keyword evidence="5 6" id="KW-0931">ER-Golgi transport</keyword>
<dbReference type="PANTHER" id="PTHR13402">
    <property type="entry name" value="RGPR-RELATED"/>
    <property type="match status" value="1"/>
</dbReference>
<evidence type="ECO:0000256" key="1">
    <source>
        <dbReference type="ARBA" id="ARBA00004240"/>
    </source>
</evidence>
<feature type="compositionally biased region" description="Pro residues" evidence="7">
    <location>
        <begin position="807"/>
        <end position="819"/>
    </location>
</feature>
<evidence type="ECO:0000259" key="8">
    <source>
        <dbReference type="Pfam" id="PF12931"/>
    </source>
</evidence>
<evidence type="ECO:0000256" key="4">
    <source>
        <dbReference type="ARBA" id="ARBA00022824"/>
    </source>
</evidence>
<evidence type="ECO:0000313" key="10">
    <source>
        <dbReference type="Proteomes" id="UP000085678"/>
    </source>
</evidence>
<dbReference type="InterPro" id="IPR024298">
    <property type="entry name" value="Sec16_Sec23-bd"/>
</dbReference>
<evidence type="ECO:0000313" key="11">
    <source>
        <dbReference type="RefSeq" id="XP_013384481.1"/>
    </source>
</evidence>
<feature type="region of interest" description="Disordered" evidence="7">
    <location>
        <begin position="723"/>
        <end position="1091"/>
    </location>
</feature>
<feature type="compositionally biased region" description="Low complexity" evidence="7">
    <location>
        <begin position="2122"/>
        <end position="2160"/>
    </location>
</feature>
<feature type="compositionally biased region" description="Polar residues" evidence="7">
    <location>
        <begin position="581"/>
        <end position="590"/>
    </location>
</feature>
<feature type="compositionally biased region" description="Polar residues" evidence="7">
    <location>
        <begin position="150"/>
        <end position="179"/>
    </location>
</feature>
<dbReference type="InParanoid" id="A0A1S3HG74"/>
<feature type="compositionally biased region" description="Basic and acidic residues" evidence="7">
    <location>
        <begin position="839"/>
        <end position="952"/>
    </location>
</feature>
<feature type="compositionally biased region" description="Basic and acidic residues" evidence="7">
    <location>
        <begin position="963"/>
        <end position="1091"/>
    </location>
</feature>
<keyword evidence="4 6" id="KW-0256">Endoplasmic reticulum</keyword>
<evidence type="ECO:0000256" key="7">
    <source>
        <dbReference type="SAM" id="MobiDB-lite"/>
    </source>
</evidence>
<feature type="compositionally biased region" description="Polar residues" evidence="7">
    <location>
        <begin position="524"/>
        <end position="535"/>
    </location>
</feature>
<feature type="compositionally biased region" description="Gly residues" evidence="7">
    <location>
        <begin position="123"/>
        <end position="136"/>
    </location>
</feature>
<feature type="compositionally biased region" description="Polar residues" evidence="7">
    <location>
        <begin position="1907"/>
        <end position="1943"/>
    </location>
</feature>
<keyword evidence="6" id="KW-0653">Protein transport</keyword>
<comment type="similarity">
    <text evidence="2 6">Belongs to the SEC16 family.</text>
</comment>
<keyword evidence="10" id="KW-1185">Reference proteome</keyword>
<evidence type="ECO:0000256" key="6">
    <source>
        <dbReference type="RuleBase" id="RU364101"/>
    </source>
</evidence>
<evidence type="ECO:0000256" key="3">
    <source>
        <dbReference type="ARBA" id="ARBA00022448"/>
    </source>
</evidence>
<dbReference type="GO" id="GO:0070971">
    <property type="term" value="C:endoplasmic reticulum exit site"/>
    <property type="evidence" value="ECO:0007669"/>
    <property type="project" value="TreeGrafter"/>
</dbReference>
<comment type="subcellular location">
    <subcellularLocation>
        <location evidence="1">Endoplasmic reticulum</location>
    </subcellularLocation>
    <subcellularLocation>
        <location evidence="6">Golgi apparatus membrane</location>
    </subcellularLocation>
</comment>
<dbReference type="Gene3D" id="1.25.40.1030">
    <property type="match status" value="1"/>
</dbReference>
<feature type="compositionally biased region" description="Polar residues" evidence="7">
    <location>
        <begin position="434"/>
        <end position="443"/>
    </location>
</feature>
<sequence length="2185" mass="243926">MSQTQPWQVPGFDPTASGKVQMFNPAQFDSIHQQPPSQQQQPQQQQQQQHNENNQQQPQYPATDGFQLNPNAASFNSTGFSPMDPANMAAPYIMNGGYDNNWGQQSWGTDSWNQWSQPPGQYGWNGGDGSGYGGTQGDWQNLEPGDEWATQGNDQWNTQGNEEWNSNTQGNEWNTQGNEWNAHGNDEWNTQGNGGWTQDRSQQDGEQLTNHVQSGQFYSSDQGQHVDGHVSQNTGQHVNQEDTGEQKEQQEGYHSNTDYEQFPSLNVDGIDQVPDHDNSQPVKDKEEIPVTSDVSGGDPSVKNQYLAPGGQTGLVRNLSNISDSSLVTVNFSRQNSEYDRDDREKLREQVATLSIQDTLGEHRGDPAGAQVFNPHAHFSNPDMQSHSPFDDLVQGQGHQQGEGQVGGQMEVKVAPGHSTESSFNKPLFVVGGSADTSAHNSAAGSPAPPDVHPEQQQQNAQVHSHPQHIQQQPPPEGSGAPVQDRPPSDHQQHGRPPSSQSVHSNASAQSGDRLLHSHGEAASISTTTGQNTETVNPAKDNVHSPGVDLSSPLPPPPPMVGKGGENPYRKSPMNAPVPPVETTQSHQPSVGSGDGGTSPEVHMDIFASTITPRKESPFQPPLRAPKILPHPEAQQHTDTAAGKPEVSEHSKSGHPVSVAQADLRSADAPPPGSPQRRLSTQRLRDHHNMSPATTLWENPAPLSLVANNILLAPAASTISPMTVDRTPVKPAGPAGVQPTLPAESHLGIVPHQNDNFSDTSSLKSEDVEVSKITAAPGGETAKPTPVSKPTPSQPKQNPVNTPSANQPLPPSQPPPPPPQQHVNQNLSQKTDGMSISGKENAKDEIQETPKRPVEDRQRGSRDQRSSEDTGGDRSRRDDRPDERNYRRDDDRLQTDDRDRVRPGDRDREEDRDRRKSRYDRYGRPYDDYDRDRDRYRPSSRQGYDDDRSRGEYDSSADPSPRGSRPEDRDRPRSRNDYDRDRPRYRDDYDRDRPRSRTDYDRDRPQSRTDYDRDRPRSRTDYDRDRPRSRADYDRDRPSSRTDYDRDRPRSRNDYDRDRGRYQPSSRNDDGRRRDRDYYSDRRDPYYSDPRYSKEYYDYYKKYYGYGSAEDYYNSYYYGRQRDSYSKGYAEEMKLQGQQPYDDRYRDYYARQYSGSQQYGYNYDYSGRGSQPGSRSQTPGMEDPYAGYYSDPHNQSYADYYNQYYYGDTSYSQQSQAGAGQEGQASESLEPKEPARMTPVKFSIPHVRATFSACGHLVKVLPNCPSSGEPAMVHISDLESVIPESDEAEELRIFPGPLIKGQTHKNDVIAFCMHKAKECRENVNMIDRESAELLWKFLVLLIKQNGTVVGTDVSELLLEGHEPTTREYNRMGMKIVSSAMELDALEEETDSVQQDSVATGDDLNNTSVTSDRSFVNKRGLLRDESVDRFRHLLLFGRKKDALECAMKNQLWGHALFLASKMDNRTYANVMTRFANSAMKMNDPLQTMYQLLSGRQPAAVTCISEEGWGDWRPHLAMILSNTTPKPELDRKSISTLGDSLASRGYLHASHFCYLMAQVKFGTFERKTSKIVLIGSNHNLSLDEFAVNLAIQCTEIYEYAQSLGSPYTAIPTFQPYKFMYACRLAELGYSEEALTYCEVISSTIQQAPGAYSPVLVKQLYELGSRLKYHDPQTIHSADGEFDDPYWLKAMPKIMQAFQDGSIQYLSGADTPAGFLSSAGSEDAEGFNQDSSITHYQTSWQQQQQSMYQGIDNVDAQQQLQGYDTQQYQGYYQQPEDGQLQQQQQQQGDYQFYNPQAGFQGYDSTHQIQDVNQSQDSHDQTGEFKPFGGHDLNLAESYGSNYTTTTVTSTGSTDDPDSPFAQSAATTTFDYYDMNTAQQAADQVVENAAQATRTRTVSGSSTGSVIFRPHNNVSNLGNATSQRVRTTSTNSNASTIRRSSFQQQPVRQESAEEKPAAPPPMKEEKKKDTGAKKGGWLSGIFRWPKGKNEMKLPDDSNPSIVWDPVKNRWVNTDGEEEETTAAPPPKDTDLMGGAKPAPAMAPPGGSTGAGTDMTAPPPPAGNKFSRPKARGARNQYVDVMNPTSASAAGPPPNLLPMMPAPSALPANLFIPPPAPEGSDAQAEGVDQQQQNTDQQQHQQQDQQQQQQFQDPYQQQQQQQPPQSQFYNPGQFAQQQIQDQDQVCSVFCVT</sequence>
<feature type="compositionally biased region" description="Basic and acidic residues" evidence="7">
    <location>
        <begin position="1945"/>
        <end position="1967"/>
    </location>
</feature>
<dbReference type="Proteomes" id="UP000085678">
    <property type="component" value="Unplaced"/>
</dbReference>
<feature type="region of interest" description="Disordered" evidence="7">
    <location>
        <begin position="1"/>
        <end position="306"/>
    </location>
</feature>
<protein>
    <recommendedName>
        <fullName evidence="6">Protein transport protein sec16</fullName>
    </recommendedName>
</protein>
<dbReference type="InterPro" id="IPR024340">
    <property type="entry name" value="Sec16_CCD"/>
</dbReference>
<feature type="compositionally biased region" description="Polar residues" evidence="7">
    <location>
        <begin position="101"/>
        <end position="119"/>
    </location>
</feature>
<dbReference type="GO" id="GO:0015031">
    <property type="term" value="P:protein transport"/>
    <property type="evidence" value="ECO:0007669"/>
    <property type="project" value="UniProtKB-KW"/>
</dbReference>
<feature type="region of interest" description="Disordered" evidence="7">
    <location>
        <begin position="1891"/>
        <end position="2170"/>
    </location>
</feature>
<feature type="region of interest" description="Disordered" evidence="7">
    <location>
        <begin position="1211"/>
        <end position="1233"/>
    </location>
</feature>
<name>A0A1S3HG74_LINAN</name>
<feature type="region of interest" description="Disordered" evidence="7">
    <location>
        <begin position="1158"/>
        <end position="1188"/>
    </location>
</feature>
<feature type="compositionally biased region" description="Polar residues" evidence="7">
    <location>
        <begin position="752"/>
        <end position="762"/>
    </location>
</feature>
<keyword evidence="6" id="KW-0472">Membrane</keyword>
<feature type="compositionally biased region" description="Polar residues" evidence="7">
    <location>
        <begin position="187"/>
        <end position="223"/>
    </location>
</feature>
<dbReference type="GO" id="GO:0070973">
    <property type="term" value="P:protein localization to endoplasmic reticulum exit site"/>
    <property type="evidence" value="ECO:0007669"/>
    <property type="project" value="TreeGrafter"/>
</dbReference>
<feature type="compositionally biased region" description="Low complexity" evidence="7">
    <location>
        <begin position="33"/>
        <end position="59"/>
    </location>
</feature>
<feature type="compositionally biased region" description="Low complexity" evidence="7">
    <location>
        <begin position="1158"/>
        <end position="1176"/>
    </location>
</feature>
<feature type="compositionally biased region" description="Low complexity" evidence="7">
    <location>
        <begin position="1891"/>
        <end position="1901"/>
    </location>
</feature>
<feature type="compositionally biased region" description="Low complexity" evidence="7">
    <location>
        <begin position="2091"/>
        <end position="2104"/>
    </location>
</feature>
<accession>A0A1S3HG74</accession>
<feature type="compositionally biased region" description="Polar residues" evidence="7">
    <location>
        <begin position="497"/>
        <end position="510"/>
    </location>
</feature>
<dbReference type="PANTHER" id="PTHR13402:SF6">
    <property type="entry name" value="SECRETORY 16, ISOFORM I"/>
    <property type="match status" value="1"/>
</dbReference>
<dbReference type="RefSeq" id="XP_013384481.1">
    <property type="nucleotide sequence ID" value="XM_013529027.1"/>
</dbReference>
<dbReference type="KEGG" id="lak:106154623"/>
<dbReference type="GO" id="GO:0000139">
    <property type="term" value="C:Golgi membrane"/>
    <property type="evidence" value="ECO:0007669"/>
    <property type="project" value="UniProtKB-SubCell"/>
</dbReference>
<organism evidence="10 11">
    <name type="scientific">Lingula anatina</name>
    <name type="common">Brachiopod</name>
    <name type="synonym">Lingula unguis</name>
    <dbReference type="NCBI Taxonomy" id="7574"/>
    <lineage>
        <taxon>Eukaryota</taxon>
        <taxon>Metazoa</taxon>
        <taxon>Spiralia</taxon>
        <taxon>Lophotrochozoa</taxon>
        <taxon>Brachiopoda</taxon>
        <taxon>Linguliformea</taxon>
        <taxon>Lingulata</taxon>
        <taxon>Lingulida</taxon>
        <taxon>Linguloidea</taxon>
        <taxon>Lingulidae</taxon>
        <taxon>Lingula</taxon>
    </lineage>
</organism>
<feature type="compositionally biased region" description="Low complexity" evidence="7">
    <location>
        <begin position="1211"/>
        <end position="1227"/>
    </location>
</feature>